<dbReference type="RefSeq" id="WP_145854258.1">
    <property type="nucleotide sequence ID" value="NZ_RPFW01000003.1"/>
</dbReference>
<accession>A0A6P2BYZ8</accession>
<proteinExistence type="predicted"/>
<dbReference type="GO" id="GO:0071966">
    <property type="term" value="P:fungal-type cell wall polysaccharide metabolic process"/>
    <property type="evidence" value="ECO:0007669"/>
    <property type="project" value="TreeGrafter"/>
</dbReference>
<dbReference type="SUPFAM" id="SSF51445">
    <property type="entry name" value="(Trans)glycosidases"/>
    <property type="match status" value="1"/>
</dbReference>
<reference evidence="4 5" key="1">
    <citation type="submission" date="2018-11" db="EMBL/GenBank/DDBJ databases">
        <title>Trebonia kvetii gen.nov., sp.nov., a novel acidophilic actinobacterium, and proposal of the new actinobacterial family Treboniaceae fam. nov.</title>
        <authorList>
            <person name="Rapoport D."/>
            <person name="Sagova-Mareckova M."/>
            <person name="Sedlacek I."/>
            <person name="Provaznik J."/>
            <person name="Kralova S."/>
            <person name="Pavlinic D."/>
            <person name="Benes V."/>
            <person name="Kopecky J."/>
        </authorList>
    </citation>
    <scope>NUCLEOTIDE SEQUENCE [LARGE SCALE GENOMIC DNA]</scope>
    <source>
        <strain evidence="4 5">15Tr583</strain>
    </source>
</reference>
<evidence type="ECO:0000256" key="1">
    <source>
        <dbReference type="SAM" id="MobiDB-lite"/>
    </source>
</evidence>
<organism evidence="4 5">
    <name type="scientific">Trebonia kvetii</name>
    <dbReference type="NCBI Taxonomy" id="2480626"/>
    <lineage>
        <taxon>Bacteria</taxon>
        <taxon>Bacillati</taxon>
        <taxon>Actinomycetota</taxon>
        <taxon>Actinomycetes</taxon>
        <taxon>Streptosporangiales</taxon>
        <taxon>Treboniaceae</taxon>
        <taxon>Trebonia</taxon>
    </lineage>
</organism>
<dbReference type="InterPro" id="IPR013325">
    <property type="entry name" value="RNA_pol_sigma_r2"/>
</dbReference>
<dbReference type="Proteomes" id="UP000460272">
    <property type="component" value="Unassembled WGS sequence"/>
</dbReference>
<dbReference type="GO" id="GO:0003700">
    <property type="term" value="F:DNA-binding transcription factor activity"/>
    <property type="evidence" value="ECO:0007669"/>
    <property type="project" value="InterPro"/>
</dbReference>
<dbReference type="SUPFAM" id="SSF88946">
    <property type="entry name" value="Sigma2 domain of RNA polymerase sigma factors"/>
    <property type="match status" value="1"/>
</dbReference>
<feature type="region of interest" description="Disordered" evidence="1">
    <location>
        <begin position="401"/>
        <end position="440"/>
    </location>
</feature>
<dbReference type="Pfam" id="PF11790">
    <property type="entry name" value="Glyco_hydro_cc"/>
    <property type="match status" value="1"/>
</dbReference>
<dbReference type="NCBIfam" id="TIGR02937">
    <property type="entry name" value="sigma70-ECF"/>
    <property type="match status" value="1"/>
</dbReference>
<feature type="domain" description="Asl1-like glycosyl hydrolase catalytic" evidence="3">
    <location>
        <begin position="457"/>
        <end position="680"/>
    </location>
</feature>
<dbReference type="EMBL" id="RPFW01000003">
    <property type="protein sequence ID" value="TVZ04369.1"/>
    <property type="molecule type" value="Genomic_DNA"/>
</dbReference>
<dbReference type="InterPro" id="IPR053183">
    <property type="entry name" value="ASL1"/>
</dbReference>
<dbReference type="PANTHER" id="PTHR34154">
    <property type="entry name" value="ALKALI-SENSITIVE LINKAGE PROTEIN 1"/>
    <property type="match status" value="1"/>
</dbReference>
<name>A0A6P2BYZ8_9ACTN</name>
<evidence type="ECO:0000259" key="2">
    <source>
        <dbReference type="Pfam" id="PF04542"/>
    </source>
</evidence>
<dbReference type="InterPro" id="IPR014284">
    <property type="entry name" value="RNA_pol_sigma-70_dom"/>
</dbReference>
<dbReference type="GO" id="GO:0006352">
    <property type="term" value="P:DNA-templated transcription initiation"/>
    <property type="evidence" value="ECO:0007669"/>
    <property type="project" value="InterPro"/>
</dbReference>
<keyword evidence="5" id="KW-1185">Reference proteome</keyword>
<evidence type="ECO:0000259" key="3">
    <source>
        <dbReference type="Pfam" id="PF11790"/>
    </source>
</evidence>
<dbReference type="Gene3D" id="3.20.20.80">
    <property type="entry name" value="Glycosidases"/>
    <property type="match status" value="1"/>
</dbReference>
<evidence type="ECO:0000313" key="4">
    <source>
        <dbReference type="EMBL" id="TVZ04369.1"/>
    </source>
</evidence>
<dbReference type="InterPro" id="IPR024655">
    <property type="entry name" value="Asl1_glyco_hydro_catalytic"/>
</dbReference>
<protein>
    <submittedName>
        <fullName evidence="4">Sigma-70 family RNA polymerase sigma factor</fullName>
    </submittedName>
</protein>
<dbReference type="OrthoDB" id="8611574at2"/>
<dbReference type="Gene3D" id="1.10.1740.10">
    <property type="match status" value="1"/>
</dbReference>
<dbReference type="InterPro" id="IPR017853">
    <property type="entry name" value="GH"/>
</dbReference>
<dbReference type="InterPro" id="IPR007627">
    <property type="entry name" value="RNA_pol_sigma70_r2"/>
</dbReference>
<dbReference type="Pfam" id="PF04542">
    <property type="entry name" value="Sigma70_r2"/>
    <property type="match status" value="1"/>
</dbReference>
<feature type="domain" description="RNA polymerase sigma-70 region 2" evidence="2">
    <location>
        <begin position="30"/>
        <end position="93"/>
    </location>
</feature>
<evidence type="ECO:0000313" key="5">
    <source>
        <dbReference type="Proteomes" id="UP000460272"/>
    </source>
</evidence>
<dbReference type="PANTHER" id="PTHR34154:SF3">
    <property type="entry name" value="ALKALI-SENSITIVE LINKAGE PROTEIN 1"/>
    <property type="match status" value="1"/>
</dbReference>
<feature type="compositionally biased region" description="Low complexity" evidence="1">
    <location>
        <begin position="402"/>
        <end position="440"/>
    </location>
</feature>
<gene>
    <name evidence="4" type="ORF">EAS64_18545</name>
</gene>
<dbReference type="AlphaFoldDB" id="A0A6P2BYZ8"/>
<comment type="caution">
    <text evidence="4">The sequence shown here is derived from an EMBL/GenBank/DDBJ whole genome shotgun (WGS) entry which is preliminary data.</text>
</comment>
<feature type="region of interest" description="Disordered" evidence="1">
    <location>
        <begin position="664"/>
        <end position="684"/>
    </location>
</feature>
<sequence>MRTPPADGPDLATVTAARDGHPRALAALAAASLPLVYNIVGRAMNGHSDTDDVVQETMLRAVRGVGELRDPAAFRSWLVAIAIRQVRDSYRDRLARPPAVESDVPVPDFTDQTVERLGLSGQRLETAEATRWLDDEDRPVLALWWQEAAGQLARAELAAGLGISPAHAAVRVARMKERLLTSRMVVHALRRVPQCAAVAVIVAGWDGEPSPLWRKRLARHVRDCAWCLAGTADMIPAERLLGGLPLLAVPAGLAGRVLATSGGPWTPGHPAQPGYPGHAGYSGQPGHAGGPGYPTPGQPAYGVSAPGTGQGTPGQGAAGHVTGGIRAARHARHVRMLSKGALSVQPKLVAVSLAVVTCAAGGTYAVAKTHHTAAPAAMATVAASPHVLRPVPLVTHSARVIPSATHSSKPPAPSKTASPSPAHSKTSPPASTPPAVTLTSQRKGVSTWNFTGAQQALAESGASWYYNWGSAPNGITAPSGVSYVPMIWGAASVTDATMAQVRDEGKILLGFNEPDMAGQANMTPAQALALWPKLQATGMTLGSPAVATGAATAGGWLDQFMTGAKQDGYRVDFIAVHWYGGDFRTGPAVQELQSYLQAIYDRYHLPIWLTEFALTSYSGGTASFPTEAQQAAFLTAATTMLDGLPYVQRYAWFALPTSSGSGTTGLFDPGPSATQVGRAFESAR</sequence>